<keyword evidence="9" id="KW-1278">Translocase</keyword>
<name>Q9MQZ6_LAQRU</name>
<dbReference type="EC" id="7.1.1.2" evidence="9"/>
<comment type="subcellular location">
    <subcellularLocation>
        <location evidence="1">Membrane</location>
    </subcellularLocation>
    <subcellularLocation>
        <location evidence="9">Mitochondrion membrane</location>
        <topology evidence="9">Multi-pass membrane protein</topology>
    </subcellularLocation>
</comment>
<keyword evidence="7 9" id="KW-0472">Membrane</keyword>
<feature type="transmembrane region" description="Helical" evidence="9">
    <location>
        <begin position="55"/>
        <end position="78"/>
    </location>
</feature>
<keyword evidence="9" id="KW-0830">Ubiquinone</keyword>
<dbReference type="GO" id="GO:0008137">
    <property type="term" value="F:NADH dehydrogenase (ubiquinone) activity"/>
    <property type="evidence" value="ECO:0007669"/>
    <property type="project" value="UniProtKB-UniRule"/>
</dbReference>
<keyword evidence="4 9" id="KW-0813">Transport</keyword>
<evidence type="ECO:0000256" key="4">
    <source>
        <dbReference type="ARBA" id="ARBA00022448"/>
    </source>
</evidence>
<geneLocation type="mitochondrion" evidence="10"/>
<feature type="transmembrane region" description="Helical" evidence="9">
    <location>
        <begin position="6"/>
        <end position="25"/>
    </location>
</feature>
<proteinExistence type="inferred from homology"/>
<organism evidence="10">
    <name type="scientific">Laqueus rubellus</name>
    <name type="common">Lampshell</name>
    <dbReference type="NCBI Taxonomy" id="93892"/>
    <lineage>
        <taxon>Eukaryota</taxon>
        <taxon>Metazoa</taxon>
        <taxon>Spiralia</taxon>
        <taxon>Lophotrochozoa</taxon>
        <taxon>Brachiopoda</taxon>
        <taxon>Rhynchonelliformea</taxon>
        <taxon>Rhynchonellata</taxon>
        <taxon>Terebratellidina</taxon>
        <taxon>Laqueoidea</taxon>
        <taxon>Laqueidae</taxon>
        <taxon>Laqueus</taxon>
    </lineage>
</organism>
<dbReference type="GO" id="GO:0031966">
    <property type="term" value="C:mitochondrial membrane"/>
    <property type="evidence" value="ECO:0007669"/>
    <property type="project" value="UniProtKB-SubCell"/>
</dbReference>
<evidence type="ECO:0000256" key="6">
    <source>
        <dbReference type="ARBA" id="ARBA00022989"/>
    </source>
</evidence>
<dbReference type="EMBL" id="AB035869">
    <property type="protein sequence ID" value="BAA95921.1"/>
    <property type="molecule type" value="Genomic_DNA"/>
</dbReference>
<dbReference type="Pfam" id="PF00507">
    <property type="entry name" value="Oxidored_q4"/>
    <property type="match status" value="1"/>
</dbReference>
<keyword evidence="6 9" id="KW-1133">Transmembrane helix</keyword>
<evidence type="ECO:0000256" key="7">
    <source>
        <dbReference type="ARBA" id="ARBA00023136"/>
    </source>
</evidence>
<gene>
    <name evidence="10" type="primary">nad3</name>
</gene>
<dbReference type="PANTHER" id="PTHR11058:SF9">
    <property type="entry name" value="NADH-UBIQUINONE OXIDOREDUCTASE CHAIN 3"/>
    <property type="match status" value="1"/>
</dbReference>
<evidence type="ECO:0000256" key="3">
    <source>
        <dbReference type="ARBA" id="ARBA00021007"/>
    </source>
</evidence>
<dbReference type="GO" id="GO:0030964">
    <property type="term" value="C:NADH dehydrogenase complex"/>
    <property type="evidence" value="ECO:0007669"/>
    <property type="project" value="TreeGrafter"/>
</dbReference>
<protein>
    <recommendedName>
        <fullName evidence="3 9">NADH-ubiquinone oxidoreductase chain 3</fullName>
        <ecNumber evidence="9">7.1.1.2</ecNumber>
    </recommendedName>
</protein>
<keyword evidence="9" id="KW-0249">Electron transport</keyword>
<dbReference type="Gene3D" id="1.20.58.1610">
    <property type="entry name" value="NADH:ubiquinone/plastoquinone oxidoreductase, chain 3"/>
    <property type="match status" value="1"/>
</dbReference>
<evidence type="ECO:0000313" key="10">
    <source>
        <dbReference type="EMBL" id="BAA95921.1"/>
    </source>
</evidence>
<accession>Q9MQZ6</accession>
<dbReference type="InterPro" id="IPR038430">
    <property type="entry name" value="NDAH_ubi_oxred_su3_sf"/>
</dbReference>
<keyword evidence="5 9" id="KW-0812">Transmembrane</keyword>
<keyword evidence="9" id="KW-0520">NAD</keyword>
<reference evidence="10" key="1">
    <citation type="journal article" date="2000" name="Genetics">
        <title>The mitochondrial genome of the brachiopod Laqueus rubellus.</title>
        <authorList>
            <person name="Noguchi Y."/>
            <person name="Endo K."/>
            <person name="Tajima F."/>
            <person name="Ueshima R."/>
        </authorList>
    </citation>
    <scope>NUCLEOTIDE SEQUENCE</scope>
</reference>
<evidence type="ECO:0000256" key="2">
    <source>
        <dbReference type="ARBA" id="ARBA00008472"/>
    </source>
</evidence>
<comment type="similarity">
    <text evidence="2 9">Belongs to the complex I subunit 3 family.</text>
</comment>
<dbReference type="AlphaFoldDB" id="Q9MQZ6"/>
<keyword evidence="9" id="KW-0679">Respiratory chain</keyword>
<evidence type="ECO:0000256" key="9">
    <source>
        <dbReference type="RuleBase" id="RU003640"/>
    </source>
</evidence>
<keyword evidence="9 10" id="KW-0496">Mitochondrion</keyword>
<evidence type="ECO:0000256" key="8">
    <source>
        <dbReference type="ARBA" id="ARBA00049551"/>
    </source>
</evidence>
<feature type="transmembrane region" description="Helical" evidence="9">
    <location>
        <begin position="84"/>
        <end position="104"/>
    </location>
</feature>
<dbReference type="InterPro" id="IPR000440">
    <property type="entry name" value="NADH_UbQ/plastoQ_OxRdtase_su3"/>
</dbReference>
<dbReference type="PANTHER" id="PTHR11058">
    <property type="entry name" value="NADH-UBIQUINONE OXIDOREDUCTASE CHAIN 3"/>
    <property type="match status" value="1"/>
</dbReference>
<evidence type="ECO:0000256" key="1">
    <source>
        <dbReference type="ARBA" id="ARBA00004370"/>
    </source>
</evidence>
<sequence>MILFMFVLSGLIPLAVYLVSVAISFKSNWSWSKMSPFECGFDPKESSRSPFSFRFFLMAVVFMVFDIELALVLPLPFIVCSFGWAPWMMLFFLILVGGAIYEWVEGCLDWMV</sequence>
<comment type="function">
    <text evidence="9">Core subunit of the mitochondrial membrane respiratory chain NADH dehydrogenase (Complex I) which catalyzes electron transfer from NADH through the respiratory chain, using ubiquinone as an electron acceptor. Essential for the catalytic activity of complex I.</text>
</comment>
<comment type="catalytic activity">
    <reaction evidence="8 9">
        <text>a ubiquinone + NADH + 5 H(+)(in) = a ubiquinol + NAD(+) + 4 H(+)(out)</text>
        <dbReference type="Rhea" id="RHEA:29091"/>
        <dbReference type="Rhea" id="RHEA-COMP:9565"/>
        <dbReference type="Rhea" id="RHEA-COMP:9566"/>
        <dbReference type="ChEBI" id="CHEBI:15378"/>
        <dbReference type="ChEBI" id="CHEBI:16389"/>
        <dbReference type="ChEBI" id="CHEBI:17976"/>
        <dbReference type="ChEBI" id="CHEBI:57540"/>
        <dbReference type="ChEBI" id="CHEBI:57945"/>
        <dbReference type="EC" id="7.1.1.2"/>
    </reaction>
</comment>
<evidence type="ECO:0000256" key="5">
    <source>
        <dbReference type="ARBA" id="ARBA00022692"/>
    </source>
</evidence>